<evidence type="ECO:0000256" key="1">
    <source>
        <dbReference type="SAM" id="MobiDB-lite"/>
    </source>
</evidence>
<evidence type="ECO:0000313" key="2">
    <source>
        <dbReference type="EMBL" id="KAK4466847.1"/>
    </source>
</evidence>
<dbReference type="AlphaFoldDB" id="A0AAV9I121"/>
<dbReference type="EMBL" id="MU864929">
    <property type="protein sequence ID" value="KAK4466847.1"/>
    <property type="molecule type" value="Genomic_DNA"/>
</dbReference>
<feature type="region of interest" description="Disordered" evidence="1">
    <location>
        <begin position="476"/>
        <end position="509"/>
    </location>
</feature>
<reference evidence="2" key="2">
    <citation type="submission" date="2023-06" db="EMBL/GenBank/DDBJ databases">
        <authorList>
            <consortium name="Lawrence Berkeley National Laboratory"/>
            <person name="Mondo S.J."/>
            <person name="Hensen N."/>
            <person name="Bonometti L."/>
            <person name="Westerberg I."/>
            <person name="Brannstrom I.O."/>
            <person name="Guillou S."/>
            <person name="Cros-Aarteil S."/>
            <person name="Calhoun S."/>
            <person name="Haridas S."/>
            <person name="Kuo A."/>
            <person name="Pangilinan J."/>
            <person name="Riley R."/>
            <person name="Labutti K."/>
            <person name="Andreopoulos B."/>
            <person name="Lipzen A."/>
            <person name="Chen C."/>
            <person name="Yanf M."/>
            <person name="Daum C."/>
            <person name="Ng V."/>
            <person name="Clum A."/>
            <person name="Steindorff A."/>
            <person name="Ohm R."/>
            <person name="Martin F."/>
            <person name="Silar P."/>
            <person name="Natvig D."/>
            <person name="Lalanne C."/>
            <person name="Gautier V."/>
            <person name="Ament-Velasquez S.L."/>
            <person name="Kruys A."/>
            <person name="Hutchinson M.I."/>
            <person name="Powell A.J."/>
            <person name="Barry K."/>
            <person name="Miller A.N."/>
            <person name="Grigoriev I.V."/>
            <person name="Debuchy R."/>
            <person name="Gladieux P."/>
            <person name="Thoren M.H."/>
            <person name="Johannesson H."/>
        </authorList>
    </citation>
    <scope>NUCLEOTIDE SEQUENCE</scope>
    <source>
        <strain evidence="2">PSN324</strain>
    </source>
</reference>
<feature type="compositionally biased region" description="Basic and acidic residues" evidence="1">
    <location>
        <begin position="167"/>
        <end position="181"/>
    </location>
</feature>
<proteinExistence type="predicted"/>
<gene>
    <name evidence="2" type="ORF">QBC42DRAFT_318984</name>
</gene>
<organism evidence="2 3">
    <name type="scientific">Cladorrhinum samala</name>
    <dbReference type="NCBI Taxonomy" id="585594"/>
    <lineage>
        <taxon>Eukaryota</taxon>
        <taxon>Fungi</taxon>
        <taxon>Dikarya</taxon>
        <taxon>Ascomycota</taxon>
        <taxon>Pezizomycotina</taxon>
        <taxon>Sordariomycetes</taxon>
        <taxon>Sordariomycetidae</taxon>
        <taxon>Sordariales</taxon>
        <taxon>Podosporaceae</taxon>
        <taxon>Cladorrhinum</taxon>
    </lineage>
</organism>
<evidence type="ECO:0000313" key="3">
    <source>
        <dbReference type="Proteomes" id="UP001321749"/>
    </source>
</evidence>
<reference evidence="2" key="1">
    <citation type="journal article" date="2023" name="Mol. Phylogenet. Evol.">
        <title>Genome-scale phylogeny and comparative genomics of the fungal order Sordariales.</title>
        <authorList>
            <person name="Hensen N."/>
            <person name="Bonometti L."/>
            <person name="Westerberg I."/>
            <person name="Brannstrom I.O."/>
            <person name="Guillou S."/>
            <person name="Cros-Aarteil S."/>
            <person name="Calhoun S."/>
            <person name="Haridas S."/>
            <person name="Kuo A."/>
            <person name="Mondo S."/>
            <person name="Pangilinan J."/>
            <person name="Riley R."/>
            <person name="LaButti K."/>
            <person name="Andreopoulos B."/>
            <person name="Lipzen A."/>
            <person name="Chen C."/>
            <person name="Yan M."/>
            <person name="Daum C."/>
            <person name="Ng V."/>
            <person name="Clum A."/>
            <person name="Steindorff A."/>
            <person name="Ohm R.A."/>
            <person name="Martin F."/>
            <person name="Silar P."/>
            <person name="Natvig D.O."/>
            <person name="Lalanne C."/>
            <person name="Gautier V."/>
            <person name="Ament-Velasquez S.L."/>
            <person name="Kruys A."/>
            <person name="Hutchinson M.I."/>
            <person name="Powell A.J."/>
            <person name="Barry K."/>
            <person name="Miller A.N."/>
            <person name="Grigoriev I.V."/>
            <person name="Debuchy R."/>
            <person name="Gladieux P."/>
            <person name="Hiltunen Thoren M."/>
            <person name="Johannesson H."/>
        </authorList>
    </citation>
    <scope>NUCLEOTIDE SEQUENCE</scope>
    <source>
        <strain evidence="2">PSN324</strain>
    </source>
</reference>
<accession>A0AAV9I121</accession>
<protein>
    <submittedName>
        <fullName evidence="2">Uncharacterized protein</fullName>
    </submittedName>
</protein>
<keyword evidence="3" id="KW-1185">Reference proteome</keyword>
<feature type="compositionally biased region" description="Basic and acidic residues" evidence="1">
    <location>
        <begin position="124"/>
        <end position="133"/>
    </location>
</feature>
<dbReference type="Proteomes" id="UP001321749">
    <property type="component" value="Unassembled WGS sequence"/>
</dbReference>
<feature type="region of interest" description="Disordered" evidence="1">
    <location>
        <begin position="118"/>
        <end position="198"/>
    </location>
</feature>
<sequence>MCQGTYIQFWCPCRVNDEDHRALGASQREQQPLLFAAELSEDDHALVSQTCHAVAATRDTGAYVWCDQYFLSHNFSPGVRPPPCPAGPLAFKRSAVVSTTMCDLCQLKGCVIKREARSTYGRRSSREHQEHNARRSFSRASRGVGPNAVKEKEKRQVSSPPSRSFWKQHEAAVARKQESRAKRSLSQPGVQRVDSNKTIRDMRGLCHFGRFSGHDSLLLQTSNKSPPRGFRVPAASRMKATELSGRNSDKKTPNPSTFLIPTLKGCGPSPATPSHGSEIQAPTFVLCSFCEEQGCALAREPPRSLYGRQPRAERIEAKAKRKEQKLRDGKYYRAVDSPAGWRNTFLGPNQLLHEAERNLSWKFLTDGGYDADSEESVTLTRRTISEKFLADVDDQTESSKSSRLRQVDGLRALKIGLENITIRLPATEDRDRRRDQLGLRDPCLQFENPMGFFTEMGDEMEEQLIGIDVGSPAELEKHGSLIKQDTNQGDRQREQVFCPPPAENEVQLD</sequence>
<name>A0AAV9I121_9PEZI</name>
<comment type="caution">
    <text evidence="2">The sequence shown here is derived from an EMBL/GenBank/DDBJ whole genome shotgun (WGS) entry which is preliminary data.</text>
</comment>